<evidence type="ECO:0000259" key="2">
    <source>
        <dbReference type="PROSITE" id="PS50966"/>
    </source>
</evidence>
<gene>
    <name evidence="3" type="ORF">CLV71_111274</name>
</gene>
<protein>
    <submittedName>
        <fullName evidence="3">Putative Zn finger protein</fullName>
    </submittedName>
</protein>
<organism evidence="3 4">
    <name type="scientific">Actinophytocola oryzae</name>
    <dbReference type="NCBI Taxonomy" id="502181"/>
    <lineage>
        <taxon>Bacteria</taxon>
        <taxon>Bacillati</taxon>
        <taxon>Actinomycetota</taxon>
        <taxon>Actinomycetes</taxon>
        <taxon>Pseudonocardiales</taxon>
        <taxon>Pseudonocardiaceae</taxon>
    </lineage>
</organism>
<dbReference type="PROSITE" id="PS50966">
    <property type="entry name" value="ZF_SWIM"/>
    <property type="match status" value="1"/>
</dbReference>
<evidence type="ECO:0000313" key="3">
    <source>
        <dbReference type="EMBL" id="TDV46315.1"/>
    </source>
</evidence>
<accession>A0A4R7VBF8</accession>
<dbReference type="Proteomes" id="UP000294927">
    <property type="component" value="Unassembled WGS sequence"/>
</dbReference>
<sequence length="512" mass="55581">MAWFTEDDLRTAAGEASFERGRDYVPEVGELRPTALGVCASVRGKDVYEVWLGRENEGLVGDCQCPYGLEGNFCKHCVAVGLVVLADGTQPREADLETYLQTLDQQELVGLLLEQARRDATLYRQLMLRAGTTGTPQVAVLRRHLEEALKVKAFVDADYVARAKDVLDTVQALVDAGHAAEARPLARHAVELLASAMGAVDDPVGAVSGICRRAVKLYAKACAEAKPNPVKLASWLFKLRLAWTTWPTVDISDFTSALAESGIAEYRRLLTESEADPATLRLMREQLARCTGDADTMIEALAEDLPSPKAYRAIVITLREANRMDEAIDWAEEGAAKDQSLTGLLVETYLAGGRGEDAVELRKAALREAPTRHCYACLRETATEAGTWSGLRSWALAVMAAAPAELVGALLDDDEVEEAWETAVKHDCVGVEVARRRGMTDPAEVVPAYRALVEASLSRGGRDAYREAGILLQELSKAAATSGESISGFVTELKARHARKPALLDELQRAGF</sequence>
<reference evidence="3 4" key="1">
    <citation type="submission" date="2019-03" db="EMBL/GenBank/DDBJ databases">
        <title>Genomic Encyclopedia of Archaeal and Bacterial Type Strains, Phase II (KMG-II): from individual species to whole genera.</title>
        <authorList>
            <person name="Goeker M."/>
        </authorList>
    </citation>
    <scope>NUCLEOTIDE SEQUENCE [LARGE SCALE GENOMIC DNA]</scope>
    <source>
        <strain evidence="3 4">DSM 45499</strain>
    </source>
</reference>
<dbReference type="GO" id="GO:0008270">
    <property type="term" value="F:zinc ion binding"/>
    <property type="evidence" value="ECO:0007669"/>
    <property type="project" value="UniProtKB-KW"/>
</dbReference>
<comment type="caution">
    <text evidence="3">The sequence shown here is derived from an EMBL/GenBank/DDBJ whole genome shotgun (WGS) entry which is preliminary data.</text>
</comment>
<evidence type="ECO:0000256" key="1">
    <source>
        <dbReference type="PROSITE-ProRule" id="PRU00325"/>
    </source>
</evidence>
<dbReference type="RefSeq" id="WP_133905955.1">
    <property type="nucleotide sequence ID" value="NZ_SOCP01000011.1"/>
</dbReference>
<keyword evidence="4" id="KW-1185">Reference proteome</keyword>
<keyword evidence="1" id="KW-0479">Metal-binding</keyword>
<feature type="domain" description="SWIM-type" evidence="2">
    <location>
        <begin position="48"/>
        <end position="85"/>
    </location>
</feature>
<dbReference type="EMBL" id="SOCP01000011">
    <property type="protein sequence ID" value="TDV46315.1"/>
    <property type="molecule type" value="Genomic_DNA"/>
</dbReference>
<dbReference type="AlphaFoldDB" id="A0A4R7VBF8"/>
<keyword evidence="1" id="KW-0862">Zinc</keyword>
<evidence type="ECO:0000313" key="4">
    <source>
        <dbReference type="Proteomes" id="UP000294927"/>
    </source>
</evidence>
<name>A0A4R7VBF8_9PSEU</name>
<dbReference type="OrthoDB" id="3677745at2"/>
<dbReference type="InterPro" id="IPR007527">
    <property type="entry name" value="Znf_SWIM"/>
</dbReference>
<keyword evidence="1" id="KW-0863">Zinc-finger</keyword>
<proteinExistence type="predicted"/>